<dbReference type="InterPro" id="IPR001543">
    <property type="entry name" value="FliN-like_C"/>
</dbReference>
<evidence type="ECO:0000313" key="4">
    <source>
        <dbReference type="Proteomes" id="UP000028006"/>
    </source>
</evidence>
<dbReference type="GO" id="GO:0003774">
    <property type="term" value="F:cytoskeletal motor activity"/>
    <property type="evidence" value="ECO:0007669"/>
    <property type="project" value="InterPro"/>
</dbReference>
<dbReference type="GO" id="GO:0009425">
    <property type="term" value="C:bacterial-type flagellum basal body"/>
    <property type="evidence" value="ECO:0007669"/>
    <property type="project" value="InterPro"/>
</dbReference>
<dbReference type="PANTHER" id="PTHR30034:SF6">
    <property type="entry name" value="YOP PROTEINS TRANSLOCATION PROTEIN Q"/>
    <property type="match status" value="1"/>
</dbReference>
<dbReference type="eggNOG" id="COG1886">
    <property type="taxonomic scope" value="Bacteria"/>
</dbReference>
<dbReference type="PANTHER" id="PTHR30034">
    <property type="entry name" value="FLAGELLAR MOTOR SWITCH PROTEIN FLIM"/>
    <property type="match status" value="1"/>
</dbReference>
<dbReference type="GO" id="GO:0030254">
    <property type="term" value="P:protein secretion by the type III secretion system"/>
    <property type="evidence" value="ECO:0007669"/>
    <property type="project" value="InterPro"/>
</dbReference>
<dbReference type="InterPro" id="IPR036429">
    <property type="entry name" value="SpoA-like_sf"/>
</dbReference>
<protein>
    <recommendedName>
        <fullName evidence="2">Flagellar motor switch protein FliN-like C-terminal domain-containing protein</fullName>
    </recommendedName>
</protein>
<comment type="caution">
    <text evidence="3">The sequence shown here is derived from an EMBL/GenBank/DDBJ whole genome shotgun (WGS) entry which is preliminary data.</text>
</comment>
<evidence type="ECO:0000259" key="2">
    <source>
        <dbReference type="Pfam" id="PF01052"/>
    </source>
</evidence>
<sequence>MSTQPLAYKNLSAAQLTLSRLLCARQNTFTTVINQSETELEFSQQPADQLPSHTLHLELNGHPYRIYLGNRLLDAFLPGKLDHQGLQKLPDDLRMAVLNHAITPSFQSFSELLGISWSLQNFESTKPEEPPATLGLNIRQNSINTRIELQIDDLLLSILEAIPTHHPRSLPDIPFWATLEKGQSRLSLSELKSLETGDIVFLDQHTSDEQVIVRVNRRTAFLGELANAGVSIIQRHQTMDEHEHEELPADPEDDQGMEHGDAEAGIDLHNLPVNVTFEVGQQQLTLAELQGMQAGYVFELDRSVEQPVNIRANGKLIGHCELVQIENRLGARITHLHDQ</sequence>
<dbReference type="SUPFAM" id="SSF101801">
    <property type="entry name" value="Surface presentation of antigens (SPOA)"/>
    <property type="match status" value="2"/>
</dbReference>
<dbReference type="InterPro" id="IPR013385">
    <property type="entry name" value="T3SS_SpaO/YscQ/SpaO"/>
</dbReference>
<dbReference type="GO" id="GO:0050918">
    <property type="term" value="P:positive chemotaxis"/>
    <property type="evidence" value="ECO:0007669"/>
    <property type="project" value="TreeGrafter"/>
</dbReference>
<feature type="domain" description="Flagellar motor switch protein FliN-like C-terminal" evidence="2">
    <location>
        <begin position="172"/>
        <end position="226"/>
    </location>
</feature>
<evidence type="ECO:0000256" key="1">
    <source>
        <dbReference type="ARBA" id="ARBA00009226"/>
    </source>
</evidence>
<reference evidence="3 4" key="1">
    <citation type="submission" date="2014-06" db="EMBL/GenBank/DDBJ databases">
        <title>Whole Genome Sequences of Three Symbiotic Endozoicomonas Bacteria.</title>
        <authorList>
            <person name="Neave M.J."/>
            <person name="Apprill A."/>
            <person name="Voolstra C.R."/>
        </authorList>
    </citation>
    <scope>NUCLEOTIDE SEQUENCE [LARGE SCALE GENOMIC DNA]</scope>
    <source>
        <strain evidence="3 4">LMG 24815</strain>
    </source>
</reference>
<feature type="domain" description="Flagellar motor switch protein FliN-like C-terminal" evidence="2">
    <location>
        <begin position="268"/>
        <end position="336"/>
    </location>
</feature>
<dbReference type="GO" id="GO:0071978">
    <property type="term" value="P:bacterial-type flagellum-dependent swarming motility"/>
    <property type="evidence" value="ECO:0007669"/>
    <property type="project" value="TreeGrafter"/>
</dbReference>
<evidence type="ECO:0000313" key="3">
    <source>
        <dbReference type="EMBL" id="KEQ13731.1"/>
    </source>
</evidence>
<dbReference type="NCBIfam" id="TIGR02551">
    <property type="entry name" value="SpaO_YscQ"/>
    <property type="match status" value="1"/>
</dbReference>
<gene>
    <name evidence="3" type="ORF">GZ77_15665</name>
</gene>
<dbReference type="Pfam" id="PF01052">
    <property type="entry name" value="FliMN_C"/>
    <property type="match status" value="2"/>
</dbReference>
<name>A0A081N5K8_9GAMM</name>
<dbReference type="PRINTS" id="PR00956">
    <property type="entry name" value="FLGMOTORFLIN"/>
</dbReference>
<dbReference type="InterPro" id="IPR001172">
    <property type="entry name" value="FliN_T3SS_HrcQb"/>
</dbReference>
<dbReference type="Gene3D" id="2.30.330.10">
    <property type="entry name" value="SpoA-like"/>
    <property type="match status" value="2"/>
</dbReference>
<comment type="similarity">
    <text evidence="1">Belongs to the FliN/MopA/SpaO family.</text>
</comment>
<dbReference type="RefSeq" id="WP_034876840.1">
    <property type="nucleotide sequence ID" value="NZ_JOKG01000003.1"/>
</dbReference>
<accession>A0A081N5K8</accession>
<proteinExistence type="inferred from homology"/>
<dbReference type="Proteomes" id="UP000028006">
    <property type="component" value="Unassembled WGS sequence"/>
</dbReference>
<dbReference type="AlphaFoldDB" id="A0A081N5K8"/>
<organism evidence="3 4">
    <name type="scientific">Endozoicomonas montiporae</name>
    <dbReference type="NCBI Taxonomy" id="1027273"/>
    <lineage>
        <taxon>Bacteria</taxon>
        <taxon>Pseudomonadati</taxon>
        <taxon>Pseudomonadota</taxon>
        <taxon>Gammaproteobacteria</taxon>
        <taxon>Oceanospirillales</taxon>
        <taxon>Endozoicomonadaceae</taxon>
        <taxon>Endozoicomonas</taxon>
    </lineage>
</organism>
<keyword evidence="4" id="KW-1185">Reference proteome</keyword>
<dbReference type="EMBL" id="JOKG01000003">
    <property type="protein sequence ID" value="KEQ13731.1"/>
    <property type="molecule type" value="Genomic_DNA"/>
</dbReference>